<evidence type="ECO:0000256" key="1">
    <source>
        <dbReference type="SAM" id="SignalP"/>
    </source>
</evidence>
<evidence type="ECO:0000313" key="2">
    <source>
        <dbReference type="EMBL" id="WQF85615.1"/>
    </source>
</evidence>
<evidence type="ECO:0000313" key="3">
    <source>
        <dbReference type="Proteomes" id="UP001322277"/>
    </source>
</evidence>
<dbReference type="GeneID" id="87947129"/>
<proteinExistence type="predicted"/>
<feature type="signal peptide" evidence="1">
    <location>
        <begin position="1"/>
        <end position="29"/>
    </location>
</feature>
<dbReference type="RefSeq" id="XP_062782836.1">
    <property type="nucleotide sequence ID" value="XM_062926785.1"/>
</dbReference>
<keyword evidence="3" id="KW-1185">Reference proteome</keyword>
<protein>
    <submittedName>
        <fullName evidence="2">Uncharacterized protein</fullName>
    </submittedName>
</protein>
<dbReference type="EMBL" id="CP137311">
    <property type="protein sequence ID" value="WQF85615.1"/>
    <property type="molecule type" value="Genomic_DNA"/>
</dbReference>
<dbReference type="AlphaFoldDB" id="A0AAX4IQW1"/>
<keyword evidence="1" id="KW-0732">Signal</keyword>
<sequence>MANTIHSFGAGSLRSFFLLFLIHATLIGASPTPSNVLTERAKIKVPEFENNYEGRVKKGQYLMDLFPLSDEEAAKKNDGVSVASPFQNPVAVTRNGWRKYIFWYPFDHENALAPTYRDVLDKAFEDEDLPVKKTESALYYYWHNEDFIKDGDFRKPTRGFYANVVVPASGAFIFDQNKSPTYRKGELGKGVVPDLDTLSDIAYFQWRDGCEAKKLDPKGLKVIFRSHITHQGTYDIVVKALKDKEYERVPGWDKKAVFSMDSREGQAILGTVHGSGTAWMLIQHKETLGLKKITEVAVFGHYNGFDFNNDPAKEFANLNLRFTIKDV</sequence>
<dbReference type="Proteomes" id="UP001322277">
    <property type="component" value="Chromosome 7"/>
</dbReference>
<feature type="chain" id="PRO_5043533825" evidence="1">
    <location>
        <begin position="30"/>
        <end position="327"/>
    </location>
</feature>
<organism evidence="2 3">
    <name type="scientific">Colletotrichum destructivum</name>
    <dbReference type="NCBI Taxonomy" id="34406"/>
    <lineage>
        <taxon>Eukaryota</taxon>
        <taxon>Fungi</taxon>
        <taxon>Dikarya</taxon>
        <taxon>Ascomycota</taxon>
        <taxon>Pezizomycotina</taxon>
        <taxon>Sordariomycetes</taxon>
        <taxon>Hypocreomycetidae</taxon>
        <taxon>Glomerellales</taxon>
        <taxon>Glomerellaceae</taxon>
        <taxon>Colletotrichum</taxon>
        <taxon>Colletotrichum destructivum species complex</taxon>
    </lineage>
</organism>
<reference evidence="3" key="1">
    <citation type="journal article" date="2023" name="bioRxiv">
        <title>Complete genome of the Medicago anthracnose fungus, Colletotrichum destructivum, reveals a mini-chromosome-like region within a core chromosome.</title>
        <authorList>
            <person name="Lapalu N."/>
            <person name="Simon A."/>
            <person name="Lu A."/>
            <person name="Plaumann P.-L."/>
            <person name="Amselem J."/>
            <person name="Pigne S."/>
            <person name="Auger A."/>
            <person name="Koch C."/>
            <person name="Dallery J.-F."/>
            <person name="O'Connell R.J."/>
        </authorList>
    </citation>
    <scope>NUCLEOTIDE SEQUENCE [LARGE SCALE GENOMIC DNA]</scope>
    <source>
        <strain evidence="3">CBS 520.97</strain>
    </source>
</reference>
<name>A0AAX4IQW1_9PEZI</name>
<gene>
    <name evidence="2" type="ORF">CDEST_10629</name>
</gene>
<dbReference type="KEGG" id="cdet:87947129"/>
<accession>A0AAX4IQW1</accession>